<sequence length="908" mass="103543">MFSKGEKVNHLQHGIGTVRAVDEETLIIRFDHGIEECLTEDVDLIKAVEQSINSLHFYSPIDVVLRSQAAAIQSVNDNWGVFSKSLIKLLPHQLWVCHRALRQWPTHYLVADDVGLGKTIEAGLILWPLLSKGLVKRLLILAPAGLVEQWQYRLREMFDIRLTIYTPELDKPKSDYWNTHPYVIASLPTLRKNLNGRHDRMLHAQDWDLLIVDEAHHLNASEDQGGTLGYRFVQRLIEHQKFKSKIFFTGTPHRGKDYGFFALMKLVRPDLFDPDKPVKPQLALLKDALIRNNKQNVTDMQGRKLFKPVTVYQETYQYSEAESAFYELLTAFILSGQAYASKLNSSNAQQAVILVLTSLQKLASSSVSAIKRAIQNRLNNIITIKDNLKFLEQQKEKLDRLVAMMDDEIDASLTDEMQALEERIVEHSAKLLLMEDEKPRLEALLATAHNITSETKFVRLLTVLDERYEDRNVLFFTEYKATQSLLMGMLQQKYGDGCVTFINGDNFASGVKNQRGESHDLRLPRELAVEKFNLGQVRFIVSTEAGGEGIDLQDNCYSMVHVDLPWNPMRMHQRVGRLNRYGQQYPVEVITIRNPETVESRIWDLLNTKLNSITDALSEVMDEPEDLLQLVLGMTDGKLFTQLFSKGLSQSKESLKGWFDTETKKFGGADVIQTVKNLVGNSQQFDYQSLDSIPKRDLNDLLPFFENILTYNKKRIVKTGHGIAFNTPDPWKTDMGIKPKYDGLVFDRDHKQVQSAEKVIGVGHRVFDLALKQALSLIASLCLLPQLEKPLVIFSIFDRITGIESNIGKTLAGVCWGGNSDSSEILFDWQVLDILNQQHSLQKLESSHFENNVTSEILADCLKNSSRLLKQNLEQFKLPYKMPEIDVLAVCWPKKIVAERQVFMQAVN</sequence>
<evidence type="ECO:0000313" key="9">
    <source>
        <dbReference type="Proteomes" id="UP000237423"/>
    </source>
</evidence>
<evidence type="ECO:0000313" key="8">
    <source>
        <dbReference type="EMBL" id="POZ50729.1"/>
    </source>
</evidence>
<protein>
    <submittedName>
        <fullName evidence="8">RNA polymerase-associated protein RapA</fullName>
    </submittedName>
</protein>
<dbReference type="InterPro" id="IPR001650">
    <property type="entry name" value="Helicase_C-like"/>
</dbReference>
<evidence type="ECO:0000256" key="3">
    <source>
        <dbReference type="ARBA" id="ARBA00022806"/>
    </source>
</evidence>
<dbReference type="CDD" id="cd18793">
    <property type="entry name" value="SF2_C_SNF"/>
    <property type="match status" value="1"/>
</dbReference>
<dbReference type="PANTHER" id="PTHR45766:SF6">
    <property type="entry name" value="SWI_SNF-RELATED MATRIX-ASSOCIATED ACTIN-DEPENDENT REGULATOR OF CHROMATIN SUBFAMILY A-LIKE PROTEIN 1"/>
    <property type="match status" value="1"/>
</dbReference>
<dbReference type="Pfam" id="PF00176">
    <property type="entry name" value="SNF2-rel_dom"/>
    <property type="match status" value="1"/>
</dbReference>
<dbReference type="GO" id="GO:0005524">
    <property type="term" value="F:ATP binding"/>
    <property type="evidence" value="ECO:0007669"/>
    <property type="project" value="UniProtKB-KW"/>
</dbReference>
<comment type="caution">
    <text evidence="8">The sequence shown here is derived from an EMBL/GenBank/DDBJ whole genome shotgun (WGS) entry which is preliminary data.</text>
</comment>
<dbReference type="InterPro" id="IPR038718">
    <property type="entry name" value="SNF2-like_sf"/>
</dbReference>
<dbReference type="PANTHER" id="PTHR45766">
    <property type="entry name" value="DNA ANNEALING HELICASE AND ENDONUCLEASE ZRANB3 FAMILY MEMBER"/>
    <property type="match status" value="1"/>
</dbReference>
<evidence type="ECO:0000256" key="2">
    <source>
        <dbReference type="ARBA" id="ARBA00022801"/>
    </source>
</evidence>
<dbReference type="InterPro" id="IPR027417">
    <property type="entry name" value="P-loop_NTPase"/>
</dbReference>
<evidence type="ECO:0000256" key="5">
    <source>
        <dbReference type="SAM" id="Coils"/>
    </source>
</evidence>
<dbReference type="SUPFAM" id="SSF52540">
    <property type="entry name" value="P-loop containing nucleoside triphosphate hydrolases"/>
    <property type="match status" value="2"/>
</dbReference>
<evidence type="ECO:0000256" key="4">
    <source>
        <dbReference type="ARBA" id="ARBA00022840"/>
    </source>
</evidence>
<dbReference type="Proteomes" id="UP000237423">
    <property type="component" value="Unassembled WGS sequence"/>
</dbReference>
<dbReference type="SMART" id="SM00487">
    <property type="entry name" value="DEXDc"/>
    <property type="match status" value="1"/>
</dbReference>
<dbReference type="EMBL" id="PGFZ01000009">
    <property type="protein sequence ID" value="POZ50729.1"/>
    <property type="molecule type" value="Genomic_DNA"/>
</dbReference>
<dbReference type="RefSeq" id="WP_103975263.1">
    <property type="nucleotide sequence ID" value="NZ_PGFZ01000009.1"/>
</dbReference>
<evidence type="ECO:0000259" key="7">
    <source>
        <dbReference type="PROSITE" id="PS51194"/>
    </source>
</evidence>
<keyword evidence="3" id="KW-0347">Helicase</keyword>
<gene>
    <name evidence="8" type="ORF">AADEFJLK_03626</name>
</gene>
<name>A0A2S5CIV9_9GAMM</name>
<dbReference type="SMART" id="SM00490">
    <property type="entry name" value="HELICc"/>
    <property type="match status" value="1"/>
</dbReference>
<dbReference type="AlphaFoldDB" id="A0A2S5CIV9"/>
<evidence type="ECO:0000256" key="1">
    <source>
        <dbReference type="ARBA" id="ARBA00022741"/>
    </source>
</evidence>
<dbReference type="PROSITE" id="PS51192">
    <property type="entry name" value="HELICASE_ATP_BIND_1"/>
    <property type="match status" value="1"/>
</dbReference>
<dbReference type="Gene3D" id="3.40.50.10810">
    <property type="entry name" value="Tandem AAA-ATPase domain"/>
    <property type="match status" value="1"/>
</dbReference>
<dbReference type="GO" id="GO:0016787">
    <property type="term" value="F:hydrolase activity"/>
    <property type="evidence" value="ECO:0007669"/>
    <property type="project" value="UniProtKB-KW"/>
</dbReference>
<dbReference type="Pfam" id="PF00271">
    <property type="entry name" value="Helicase_C"/>
    <property type="match status" value="1"/>
</dbReference>
<keyword evidence="1" id="KW-0547">Nucleotide-binding</keyword>
<feature type="coiled-coil region" evidence="5">
    <location>
        <begin position="381"/>
        <end position="437"/>
    </location>
</feature>
<dbReference type="InterPro" id="IPR014001">
    <property type="entry name" value="Helicase_ATP-bd"/>
</dbReference>
<feature type="domain" description="Helicase ATP-binding" evidence="6">
    <location>
        <begin position="99"/>
        <end position="270"/>
    </location>
</feature>
<keyword evidence="4" id="KW-0067">ATP-binding</keyword>
<dbReference type="InterPro" id="IPR049730">
    <property type="entry name" value="SNF2/RAD54-like_C"/>
</dbReference>
<keyword evidence="2" id="KW-0378">Hydrolase</keyword>
<dbReference type="InterPro" id="IPR000330">
    <property type="entry name" value="SNF2_N"/>
</dbReference>
<dbReference type="Gene3D" id="3.40.50.300">
    <property type="entry name" value="P-loop containing nucleotide triphosphate hydrolases"/>
    <property type="match status" value="1"/>
</dbReference>
<dbReference type="GO" id="GO:0004386">
    <property type="term" value="F:helicase activity"/>
    <property type="evidence" value="ECO:0007669"/>
    <property type="project" value="UniProtKB-KW"/>
</dbReference>
<reference evidence="8 9" key="1">
    <citation type="submission" date="2017-11" db="EMBL/GenBank/DDBJ databases">
        <title>Draft Genome Sequence of Methylobacter psychrotolerans Sph1T, an Obligate Methanotroph from Low-Temperature Environments.</title>
        <authorList>
            <person name="Oshkin I.Y."/>
            <person name="Miroshnikov K."/>
            <person name="Belova S.E."/>
            <person name="Korzhenkov A."/>
            <person name="Toshchakov S.V."/>
            <person name="Dedysh S.N."/>
        </authorList>
    </citation>
    <scope>NUCLEOTIDE SEQUENCE [LARGE SCALE GENOMIC DNA]</scope>
    <source>
        <strain evidence="8 9">Sph1</strain>
    </source>
</reference>
<dbReference type="PROSITE" id="PS51194">
    <property type="entry name" value="HELICASE_CTER"/>
    <property type="match status" value="1"/>
</dbReference>
<dbReference type="CDD" id="cd18011">
    <property type="entry name" value="DEXDc_RapA"/>
    <property type="match status" value="1"/>
</dbReference>
<proteinExistence type="predicted"/>
<dbReference type="InterPro" id="IPR057342">
    <property type="entry name" value="DEXDc_RapA"/>
</dbReference>
<evidence type="ECO:0000259" key="6">
    <source>
        <dbReference type="PROSITE" id="PS51192"/>
    </source>
</evidence>
<organism evidence="8 9">
    <name type="scientific">Methylovulum psychrotolerans</name>
    <dbReference type="NCBI Taxonomy" id="1704499"/>
    <lineage>
        <taxon>Bacteria</taxon>
        <taxon>Pseudomonadati</taxon>
        <taxon>Pseudomonadota</taxon>
        <taxon>Gammaproteobacteria</taxon>
        <taxon>Methylococcales</taxon>
        <taxon>Methylococcaceae</taxon>
        <taxon>Methylovulum</taxon>
    </lineage>
</organism>
<accession>A0A2S5CIV9</accession>
<keyword evidence="5" id="KW-0175">Coiled coil</keyword>
<feature type="domain" description="Helicase C-terminal" evidence="7">
    <location>
        <begin position="456"/>
        <end position="621"/>
    </location>
</feature>